<evidence type="ECO:0000256" key="1">
    <source>
        <dbReference type="SAM" id="Phobius"/>
    </source>
</evidence>
<evidence type="ECO:0000313" key="4">
    <source>
        <dbReference type="Proteomes" id="UP000531594"/>
    </source>
</evidence>
<dbReference type="RefSeq" id="WP_343065359.1">
    <property type="nucleotide sequence ID" value="NZ_JACHGK010000018.1"/>
</dbReference>
<keyword evidence="1" id="KW-1133">Transmembrane helix</keyword>
<sequence length="108" mass="12103">MELPNAEWDGGIKESLHLVEFAILYVLLVLALLTIRGLTRKLNLVCILIASLYGLSDEIHQSFVPARSATLIDLVKDVIGVLAASWVMYGAYQKKRFQRLGRLLHKLA</sequence>
<name>A0A7X0HX32_9BACI</name>
<proteinExistence type="predicted"/>
<evidence type="ECO:0000259" key="2">
    <source>
        <dbReference type="Pfam" id="PF04892"/>
    </source>
</evidence>
<keyword evidence="1" id="KW-0812">Transmembrane</keyword>
<dbReference type="NCBIfam" id="NF037970">
    <property type="entry name" value="vanZ_1"/>
    <property type="match status" value="1"/>
</dbReference>
<dbReference type="Proteomes" id="UP000531594">
    <property type="component" value="Unassembled WGS sequence"/>
</dbReference>
<dbReference type="PANTHER" id="PTHR28008">
    <property type="entry name" value="DOMAIN PROTEIN, PUTATIVE (AFU_ORTHOLOGUE AFUA_3G10980)-RELATED"/>
    <property type="match status" value="1"/>
</dbReference>
<dbReference type="AlphaFoldDB" id="A0A7X0HX32"/>
<evidence type="ECO:0000313" key="3">
    <source>
        <dbReference type="EMBL" id="MBB6447201.1"/>
    </source>
</evidence>
<keyword evidence="4" id="KW-1185">Reference proteome</keyword>
<protein>
    <submittedName>
        <fullName evidence="3">VanZ family protein</fullName>
    </submittedName>
</protein>
<dbReference type="EMBL" id="JACHGK010000018">
    <property type="protein sequence ID" value="MBB6447201.1"/>
    <property type="molecule type" value="Genomic_DNA"/>
</dbReference>
<comment type="caution">
    <text evidence="3">The sequence shown here is derived from an EMBL/GenBank/DDBJ whole genome shotgun (WGS) entry which is preliminary data.</text>
</comment>
<dbReference type="Pfam" id="PF04892">
    <property type="entry name" value="VanZ"/>
    <property type="match status" value="1"/>
</dbReference>
<feature type="transmembrane region" description="Helical" evidence="1">
    <location>
        <begin position="15"/>
        <end position="35"/>
    </location>
</feature>
<reference evidence="3 4" key="1">
    <citation type="submission" date="2020-08" db="EMBL/GenBank/DDBJ databases">
        <title>Genomic Encyclopedia of Type Strains, Phase IV (KMG-IV): sequencing the most valuable type-strain genomes for metagenomic binning, comparative biology and taxonomic classification.</title>
        <authorList>
            <person name="Goeker M."/>
        </authorList>
    </citation>
    <scope>NUCLEOTIDE SEQUENCE [LARGE SCALE GENOMIC DNA]</scope>
    <source>
        <strain evidence="3 4">DSM 5391</strain>
    </source>
</reference>
<feature type="domain" description="VanZ-like" evidence="2">
    <location>
        <begin position="12"/>
        <end position="88"/>
    </location>
</feature>
<keyword evidence="1" id="KW-0472">Membrane</keyword>
<dbReference type="PANTHER" id="PTHR28008:SF1">
    <property type="entry name" value="DOMAIN PROTEIN, PUTATIVE (AFU_ORTHOLOGUE AFUA_3G10980)-RELATED"/>
    <property type="match status" value="1"/>
</dbReference>
<dbReference type="InterPro" id="IPR006976">
    <property type="entry name" value="VanZ-like"/>
</dbReference>
<gene>
    <name evidence="3" type="ORF">HNR53_003880</name>
</gene>
<organism evidence="3 4">
    <name type="scientific">Bacillus benzoevorans</name>
    <dbReference type="NCBI Taxonomy" id="1456"/>
    <lineage>
        <taxon>Bacteria</taxon>
        <taxon>Bacillati</taxon>
        <taxon>Bacillota</taxon>
        <taxon>Bacilli</taxon>
        <taxon>Bacillales</taxon>
        <taxon>Bacillaceae</taxon>
        <taxon>Bacillus</taxon>
    </lineage>
</organism>
<accession>A0A7X0HX32</accession>